<dbReference type="Proteomes" id="UP001153069">
    <property type="component" value="Unassembled WGS sequence"/>
</dbReference>
<dbReference type="AlphaFoldDB" id="A0A9N8ES11"/>
<name>A0A9N8ES11_9STRA</name>
<protein>
    <submittedName>
        <fullName evidence="2">Uncharacterized protein</fullName>
    </submittedName>
</protein>
<reference evidence="2" key="1">
    <citation type="submission" date="2020-06" db="EMBL/GenBank/DDBJ databases">
        <authorList>
            <consortium name="Plant Systems Biology data submission"/>
        </authorList>
    </citation>
    <scope>NUCLEOTIDE SEQUENCE</scope>
    <source>
        <strain evidence="2">D6</strain>
    </source>
</reference>
<accession>A0A9N8ES11</accession>
<comment type="caution">
    <text evidence="2">The sequence shown here is derived from an EMBL/GenBank/DDBJ whole genome shotgun (WGS) entry which is preliminary data.</text>
</comment>
<gene>
    <name evidence="2" type="ORF">SEMRO_1536_G280630.1</name>
</gene>
<organism evidence="2 3">
    <name type="scientific">Seminavis robusta</name>
    <dbReference type="NCBI Taxonomy" id="568900"/>
    <lineage>
        <taxon>Eukaryota</taxon>
        <taxon>Sar</taxon>
        <taxon>Stramenopiles</taxon>
        <taxon>Ochrophyta</taxon>
        <taxon>Bacillariophyta</taxon>
        <taxon>Bacillariophyceae</taxon>
        <taxon>Bacillariophycidae</taxon>
        <taxon>Naviculales</taxon>
        <taxon>Naviculaceae</taxon>
        <taxon>Seminavis</taxon>
    </lineage>
</organism>
<dbReference type="EMBL" id="CAICTM010001534">
    <property type="protein sequence ID" value="CAB9524431.1"/>
    <property type="molecule type" value="Genomic_DNA"/>
</dbReference>
<feature type="compositionally biased region" description="Polar residues" evidence="1">
    <location>
        <begin position="1"/>
        <end position="13"/>
    </location>
</feature>
<evidence type="ECO:0000313" key="2">
    <source>
        <dbReference type="EMBL" id="CAB9524431.1"/>
    </source>
</evidence>
<evidence type="ECO:0000313" key="3">
    <source>
        <dbReference type="Proteomes" id="UP001153069"/>
    </source>
</evidence>
<proteinExistence type="predicted"/>
<sequence length="326" mass="36831">MSLQAPESNNGEHQANLHPGQGQLPEGLNRNSEHASTTGQSNKEDDTPPEIPEGIDPTFFQLSEEEKENAADIKDAIESLTDADNLSDFMYANMALVWDVATAVEHAYLIQEVRNEYKILLTYEDGVRAITELVELWPTYFLSYMFDLKEAKSVLVMDLSVPDKESWRDPRKVAKLIRGGFYVTAATFPTLEVMRKGKTDIFEFEGFQWGKGMVEVRGADEVTRQTIGALPSKFEAHFYHTPMMANVFVSMLKKMLPTEVAARFHVGFRFAGGRLSTFYLQPTPEIASKRTLGNLLEGLKIRFDSEKMFSLDTNYGTLQEEEEGED</sequence>
<evidence type="ECO:0000256" key="1">
    <source>
        <dbReference type="SAM" id="MobiDB-lite"/>
    </source>
</evidence>
<keyword evidence="3" id="KW-1185">Reference proteome</keyword>
<feature type="region of interest" description="Disordered" evidence="1">
    <location>
        <begin position="1"/>
        <end position="56"/>
    </location>
</feature>